<dbReference type="RefSeq" id="WP_316910807.1">
    <property type="nucleotide sequence ID" value="NZ_JAPTGD010000002.1"/>
</dbReference>
<sequence>MKTTRDKITRLYNRNIFDCILWILLVFTVFFCMTLLSSEVRQKLHLRFYHHAAYKGGAEIHTPEDYAPYSNYEW</sequence>
<keyword evidence="1" id="KW-1133">Transmembrane helix</keyword>
<accession>A0AAX6NCJ3</accession>
<proteinExistence type="predicted"/>
<dbReference type="Proteomes" id="UP001269400">
    <property type="component" value="Unassembled WGS sequence"/>
</dbReference>
<protein>
    <submittedName>
        <fullName evidence="2">Uncharacterized protein</fullName>
    </submittedName>
</protein>
<name>A0AAX6NCJ3_PRIAR</name>
<reference evidence="2" key="1">
    <citation type="journal article" date="2022" name="J Environ Chem Eng">
        <title>Biodegradation of petroleum oil using a constructed nonpathogenic and heavy metal-tolerant bacterial consortium isolated from marine sponges.</title>
        <authorList>
            <person name="Dechsakulwatana C."/>
            <person name="Rungsihiranrut A."/>
            <person name="Muangchinda C."/>
            <person name="Ningthoujam R."/>
            <person name="Klankeo P."/>
            <person name="Pinyakong O."/>
        </authorList>
    </citation>
    <scope>NUCLEOTIDE SEQUENCE</scope>
    <source>
        <strain evidence="2">TL01-2</strain>
    </source>
</reference>
<evidence type="ECO:0000313" key="3">
    <source>
        <dbReference type="Proteomes" id="UP001269400"/>
    </source>
</evidence>
<reference evidence="2" key="2">
    <citation type="submission" date="2022-12" db="EMBL/GenBank/DDBJ databases">
        <authorList>
            <person name="Dechsakulwatana C."/>
            <person name="Rungsihiranrut A."/>
            <person name="Muangchinda C."/>
            <person name="Ningthoujam R."/>
            <person name="Klankeo P."/>
            <person name="Pinyakong O."/>
        </authorList>
    </citation>
    <scope>NUCLEOTIDE SEQUENCE</scope>
    <source>
        <strain evidence="2">TL01-2</strain>
    </source>
</reference>
<dbReference type="AlphaFoldDB" id="A0AAX6NCJ3"/>
<keyword evidence="1" id="KW-0472">Membrane</keyword>
<gene>
    <name evidence="2" type="ORF">O0Q50_20610</name>
</gene>
<dbReference type="EMBL" id="JAPTGD010000002">
    <property type="protein sequence ID" value="MDU9693582.1"/>
    <property type="molecule type" value="Genomic_DNA"/>
</dbReference>
<evidence type="ECO:0000313" key="2">
    <source>
        <dbReference type="EMBL" id="MDU9693582.1"/>
    </source>
</evidence>
<feature type="transmembrane region" description="Helical" evidence="1">
    <location>
        <begin position="20"/>
        <end position="38"/>
    </location>
</feature>
<evidence type="ECO:0000256" key="1">
    <source>
        <dbReference type="SAM" id="Phobius"/>
    </source>
</evidence>
<keyword evidence="1" id="KW-0812">Transmembrane</keyword>
<comment type="caution">
    <text evidence="2">The sequence shown here is derived from an EMBL/GenBank/DDBJ whole genome shotgun (WGS) entry which is preliminary data.</text>
</comment>
<organism evidence="2 3">
    <name type="scientific">Priestia aryabhattai</name>
    <name type="common">Bacillus aryabhattai</name>
    <dbReference type="NCBI Taxonomy" id="412384"/>
    <lineage>
        <taxon>Bacteria</taxon>
        <taxon>Bacillati</taxon>
        <taxon>Bacillota</taxon>
        <taxon>Bacilli</taxon>
        <taxon>Bacillales</taxon>
        <taxon>Bacillaceae</taxon>
        <taxon>Priestia</taxon>
    </lineage>
</organism>